<dbReference type="AlphaFoldDB" id="B6XAJ0"/>
<accession>B6XAJ0</accession>
<keyword evidence="1" id="KW-1133">Transmembrane helix</keyword>
<reference evidence="2 3" key="1">
    <citation type="submission" date="2008-10" db="EMBL/GenBank/DDBJ databases">
        <title>Draft genome sequence of Providencia alcalifaciens (DSM 30120).</title>
        <authorList>
            <person name="Sudarsanam P."/>
            <person name="Ley R."/>
            <person name="Guruge J."/>
            <person name="Turnbaugh P.J."/>
            <person name="Mahowald M."/>
            <person name="Liep D."/>
            <person name="Gordon J."/>
        </authorList>
    </citation>
    <scope>NUCLEOTIDE SEQUENCE [LARGE SCALE GENOMIC DNA]</scope>
    <source>
        <strain evidence="2 3">DSM 30120</strain>
    </source>
</reference>
<protein>
    <submittedName>
        <fullName evidence="2">Uncharacterized protein</fullName>
    </submittedName>
</protein>
<dbReference type="EMBL" id="ABXW01000004">
    <property type="protein sequence ID" value="EEB47743.1"/>
    <property type="molecule type" value="Genomic_DNA"/>
</dbReference>
<name>B6XAJ0_9GAMM</name>
<feature type="transmembrane region" description="Helical" evidence="1">
    <location>
        <begin position="18"/>
        <end position="37"/>
    </location>
</feature>
<proteinExistence type="predicted"/>
<evidence type="ECO:0000313" key="3">
    <source>
        <dbReference type="Proteomes" id="UP000003729"/>
    </source>
</evidence>
<evidence type="ECO:0000256" key="1">
    <source>
        <dbReference type="SAM" id="Phobius"/>
    </source>
</evidence>
<evidence type="ECO:0000313" key="2">
    <source>
        <dbReference type="EMBL" id="EEB47743.1"/>
    </source>
</evidence>
<keyword evidence="1" id="KW-0812">Transmembrane</keyword>
<gene>
    <name evidence="2" type="ORF">PROVALCAL_00338</name>
</gene>
<organism evidence="2 3">
    <name type="scientific">Providencia alcalifaciens DSM 30120</name>
    <dbReference type="NCBI Taxonomy" id="520999"/>
    <lineage>
        <taxon>Bacteria</taxon>
        <taxon>Pseudomonadati</taxon>
        <taxon>Pseudomonadota</taxon>
        <taxon>Gammaproteobacteria</taxon>
        <taxon>Enterobacterales</taxon>
        <taxon>Morganellaceae</taxon>
        <taxon>Providencia</taxon>
    </lineage>
</organism>
<dbReference type="Proteomes" id="UP000003729">
    <property type="component" value="Unassembled WGS sequence"/>
</dbReference>
<reference evidence="2 3" key="2">
    <citation type="submission" date="2008-10" db="EMBL/GenBank/DDBJ databases">
        <authorList>
            <person name="Fulton L."/>
            <person name="Clifton S."/>
            <person name="Fulton B."/>
            <person name="Xu J."/>
            <person name="Minx P."/>
            <person name="Pepin K.H."/>
            <person name="Johnson M."/>
            <person name="Bhonagiri V."/>
            <person name="Nash W.E."/>
            <person name="Mardis E.R."/>
            <person name="Wilson R.K."/>
        </authorList>
    </citation>
    <scope>NUCLEOTIDE SEQUENCE [LARGE SCALE GENOMIC DNA]</scope>
    <source>
        <strain evidence="2 3">DSM 30120</strain>
    </source>
</reference>
<comment type="caution">
    <text evidence="2">The sequence shown here is derived from an EMBL/GenBank/DDBJ whole genome shotgun (WGS) entry which is preliminary data.</text>
</comment>
<keyword evidence="1" id="KW-0472">Membrane</keyword>
<sequence>MINLIGEMKINNRVKFHVIYQSIVYLSYCIFVLFIGIKPSEQKRWLCL</sequence>